<dbReference type="EMBL" id="RCHS01001895">
    <property type="protein sequence ID" value="RMX50814.1"/>
    <property type="molecule type" value="Genomic_DNA"/>
</dbReference>
<comment type="caution">
    <text evidence="1">The sequence shown here is derived from an EMBL/GenBank/DDBJ whole genome shotgun (WGS) entry which is preliminary data.</text>
</comment>
<accession>A0A3M6UBC5</accession>
<dbReference type="AlphaFoldDB" id="A0A3M6UBC5"/>
<protein>
    <submittedName>
        <fullName evidence="1">Uncharacterized protein</fullName>
    </submittedName>
</protein>
<name>A0A3M6UBC5_POCDA</name>
<gene>
    <name evidence="1" type="ORF">pdam_00003156</name>
</gene>
<evidence type="ECO:0000313" key="1">
    <source>
        <dbReference type="EMBL" id="RMX50814.1"/>
    </source>
</evidence>
<evidence type="ECO:0000313" key="2">
    <source>
        <dbReference type="Proteomes" id="UP000275408"/>
    </source>
</evidence>
<dbReference type="Proteomes" id="UP000275408">
    <property type="component" value="Unassembled WGS sequence"/>
</dbReference>
<organism evidence="1 2">
    <name type="scientific">Pocillopora damicornis</name>
    <name type="common">Cauliflower coral</name>
    <name type="synonym">Millepora damicornis</name>
    <dbReference type="NCBI Taxonomy" id="46731"/>
    <lineage>
        <taxon>Eukaryota</taxon>
        <taxon>Metazoa</taxon>
        <taxon>Cnidaria</taxon>
        <taxon>Anthozoa</taxon>
        <taxon>Hexacorallia</taxon>
        <taxon>Scleractinia</taxon>
        <taxon>Astrocoeniina</taxon>
        <taxon>Pocilloporidae</taxon>
        <taxon>Pocillopora</taxon>
    </lineage>
</organism>
<sequence>MEGQGRRLDDVYFGMMANSCGIHVNPSSTVTPCNLDLITSLTKQPPMVTGGIGPTALVLDKSILSLFLGNVASPQLWNDMLLGIRSCDSLDDFKKKTEDLSFYESPFDISALCFKLSLHRSLIVSKDTDSRERQRNTYSSDTALVKNDQFWN</sequence>
<reference evidence="1 2" key="1">
    <citation type="journal article" date="2018" name="Sci. Rep.">
        <title>Comparative analysis of the Pocillopora damicornis genome highlights role of immune system in coral evolution.</title>
        <authorList>
            <person name="Cunning R."/>
            <person name="Bay R.A."/>
            <person name="Gillette P."/>
            <person name="Baker A.C."/>
            <person name="Traylor-Knowles N."/>
        </authorList>
    </citation>
    <scope>NUCLEOTIDE SEQUENCE [LARGE SCALE GENOMIC DNA]</scope>
    <source>
        <strain evidence="1">RSMAS</strain>
        <tissue evidence="1">Whole animal</tissue>
    </source>
</reference>
<proteinExistence type="predicted"/>
<keyword evidence="2" id="KW-1185">Reference proteome</keyword>